<comment type="caution">
    <text evidence="6">The sequence shown here is derived from an EMBL/GenBank/DDBJ whole genome shotgun (WGS) entry which is preliminary data.</text>
</comment>
<keyword evidence="4" id="KW-0812">Transmembrane</keyword>
<dbReference type="Gene3D" id="2.60.40.10">
    <property type="entry name" value="Immunoglobulins"/>
    <property type="match status" value="12"/>
</dbReference>
<evidence type="ECO:0000313" key="6">
    <source>
        <dbReference type="EMBL" id="MFD0726684.1"/>
    </source>
</evidence>
<dbReference type="PANTHER" id="PTHR32305">
    <property type="match status" value="1"/>
</dbReference>
<feature type="region of interest" description="Disordered" evidence="3">
    <location>
        <begin position="3002"/>
        <end position="3032"/>
    </location>
</feature>
<evidence type="ECO:0000256" key="2">
    <source>
        <dbReference type="SAM" id="Coils"/>
    </source>
</evidence>
<accession>A0ABW2YE01</accession>
<dbReference type="InterPro" id="IPR056823">
    <property type="entry name" value="TEN-like_YD-shell"/>
</dbReference>
<dbReference type="EMBL" id="JBHTIF010000003">
    <property type="protein sequence ID" value="MFD0726684.1"/>
    <property type="molecule type" value="Genomic_DNA"/>
</dbReference>
<proteinExistence type="predicted"/>
<dbReference type="RefSeq" id="WP_386824784.1">
    <property type="nucleotide sequence ID" value="NZ_JBHTIF010000003.1"/>
</dbReference>
<dbReference type="Proteomes" id="UP001597110">
    <property type="component" value="Unassembled WGS sequence"/>
</dbReference>
<dbReference type="PROSITE" id="PS50825">
    <property type="entry name" value="HYR"/>
    <property type="match status" value="1"/>
</dbReference>
<keyword evidence="4" id="KW-0472">Membrane</keyword>
<keyword evidence="4" id="KW-1133">Transmembrane helix</keyword>
<feature type="transmembrane region" description="Helical" evidence="4">
    <location>
        <begin position="3570"/>
        <end position="3591"/>
    </location>
</feature>
<name>A0ABW2YE01_9GAMM</name>
<feature type="transmembrane region" description="Helical" evidence="4">
    <location>
        <begin position="3534"/>
        <end position="3558"/>
    </location>
</feature>
<evidence type="ECO:0000256" key="3">
    <source>
        <dbReference type="SAM" id="MobiDB-lite"/>
    </source>
</evidence>
<evidence type="ECO:0000256" key="1">
    <source>
        <dbReference type="ARBA" id="ARBA00022737"/>
    </source>
</evidence>
<dbReference type="SUPFAM" id="SSF49313">
    <property type="entry name" value="Cadherin-like"/>
    <property type="match status" value="10"/>
</dbReference>
<keyword evidence="2" id="KW-0175">Coiled coil</keyword>
<dbReference type="InterPro" id="IPR013783">
    <property type="entry name" value="Ig-like_fold"/>
</dbReference>
<evidence type="ECO:0000256" key="4">
    <source>
        <dbReference type="SAM" id="Phobius"/>
    </source>
</evidence>
<evidence type="ECO:0000313" key="7">
    <source>
        <dbReference type="Proteomes" id="UP001597110"/>
    </source>
</evidence>
<reference evidence="7" key="1">
    <citation type="journal article" date="2019" name="Int. J. Syst. Evol. Microbiol.">
        <title>The Global Catalogue of Microorganisms (GCM) 10K type strain sequencing project: providing services to taxonomists for standard genome sequencing and annotation.</title>
        <authorList>
            <consortium name="The Broad Institute Genomics Platform"/>
            <consortium name="The Broad Institute Genome Sequencing Center for Infectious Disease"/>
            <person name="Wu L."/>
            <person name="Ma J."/>
        </authorList>
    </citation>
    <scope>NUCLEOTIDE SEQUENCE [LARGE SCALE GENOMIC DNA]</scope>
    <source>
        <strain evidence="7">CCUG 55585</strain>
    </source>
</reference>
<dbReference type="InterPro" id="IPR006644">
    <property type="entry name" value="Cadg"/>
</dbReference>
<dbReference type="PANTHER" id="PTHR32305:SF15">
    <property type="entry name" value="PROTEIN RHSA-RELATED"/>
    <property type="match status" value="1"/>
</dbReference>
<evidence type="ECO:0000259" key="5">
    <source>
        <dbReference type="PROSITE" id="PS50825"/>
    </source>
</evidence>
<protein>
    <submittedName>
        <fullName evidence="6">Ig domain-containing protein</fullName>
    </submittedName>
</protein>
<dbReference type="InterPro" id="IPR015919">
    <property type="entry name" value="Cadherin-like_sf"/>
</dbReference>
<feature type="coiled-coil region" evidence="2">
    <location>
        <begin position="3833"/>
        <end position="3865"/>
    </location>
</feature>
<dbReference type="Pfam" id="PF05593">
    <property type="entry name" value="RHS_repeat"/>
    <property type="match status" value="4"/>
</dbReference>
<gene>
    <name evidence="6" type="ORF">ACFQ0E_13865</name>
</gene>
<dbReference type="Pfam" id="PF05345">
    <property type="entry name" value="He_PIG"/>
    <property type="match status" value="9"/>
</dbReference>
<dbReference type="SMART" id="SM00736">
    <property type="entry name" value="CADG"/>
    <property type="match status" value="11"/>
</dbReference>
<dbReference type="InterPro" id="IPR003410">
    <property type="entry name" value="HYR_dom"/>
</dbReference>
<sequence length="4283" mass="458936">MESDLAAFVAANPATAQATRTVYDMAGRATYTVDGVGGYIQYRHDDADRVVAVRKAATALNLSAITDATTVEQLSSMVVASASDEHVRYLHDRAGRVAYTIDATGASTRVWHDGAGRILGTRTFATRLSTANLEGLTDATTVQELDALQVQNASDALSYQVHDAVGQVRYTVQMTSASTASVRHVRYDGVGRAFRQDAYTTTMTIDPVLASRLMDGTAVDADFASFVSANASTAHSMRTVYDAAGNAVFSVDATGAVARSWYDGAGRMVASRRFATRLDTAGLGDESTAAQLDTMLVFSDQDQGTFYRVYNAAGQLRYTVDMTSASTAVLAEMLYDGVGRQVLSRAYGDAMAFDSALAAKLVNGLTIDSDFASFVTANESSARTEAQVYDASGRVRFALQRNFSDWSVSERNYDGAGRTTSETRYGAPIAYTPGQEISQLSSVLAGQADSRTTRYVYDAAGQLRFVLDPTGALSERRYDAIGQVVETRSYGLRPGAGVNVDLNAIAEWANTQVSSNVRKVTTAYDVAGRLVTRTDALNNSEIFTYDGTGRMLSRTDRAGAIWTYQYDAAGRKTAEISPEVMVYGITTQGALSAASRPVVTRYVYDALGQVASKTEDADNASSARTTSYAYDRVGRLVKTTLPHPGSIDPGTGNLVFNGPAPTVEITYDALGNAVVQKDANNHYSYKVYDGFGRVQAEVDAERNVTTYQYNAYGEQIMLQRYAARLDTGVVAFSGANWQAGQAISSSQISAGVNAVDPLNRQIHTVYNRLGQKAEVTLSAVDYRNLDNSSIISSGTPTTRYEYNAYGEVVHEKVLVSGSTDPNSGGGFWAETYRYYDQAGRMTHVVDAEGYMTAMQYNATGEVLKTIEYARAVAVRNAPSHVPGAPVLSHYSGTLGLSTSTPPTAPAAGDAASGYDRETQWTYDVLGRKASETMVRHVRAVDGNVQRQLLSSQYGYDAEDRVTVLTNAAGTTTTTYNALGQVTSVREPARQVLTNTADAALQANSTNNLASSSLYELRSPYTTMAYDGLGRVIATRRHANGHDGLNPPAIDDARDQVMLSVYDALDRVVMTQSASGWNSTTPELHRTYSAYDANGNLLHSWSRLEGSTDSRDTMIHRWYTYDAAGRQLSTRVERTAIGSEVTVGTDQHEIVAYNAFGEILSKSYAGVVGALTYAYDNAGRMVSDNSTGAIRKYAYNLAGQQTRESHWIRLDTASAAVEASTTMIVDGLGRTTKVVLPTHTTDLAAASTVLQTHDRWGNVVRIIDARGYQTDYEYNDQNQLVKETRPLVWVVAENGAGSWQRPVHYRYHDAQGRLVGMRDANGNLRQYTYDVVGQQVSMTDGTGNITRQAYDIFGQQRMVEDALGHITWQAFDRAGRVTSIGDFMANGAVRSQHVLQSYSLNQNGDRLATTNALNATAKYDYDSQGRMIRSQTAMNVVQGYAYDVQGRKVLETNHFSEVNPSHTDRDNKLVRLNALSWEYDAFGRVIDHNNLSARDSNYEYDPLSGMLMSETVAGGFGLMTIDPVLNQYVQAAANGQKTYTYYANGRIRTITESGGSTSRYEYDAAGNRTVEEVDATDRQGTRHWTVTRTTYDSNNRVLRVVQDDMAVTPSKRIFDLRYDYDANGNRRRVQSTSGYGNSVTPVGVSNAGPVLINPPRDSGVRPGEISQIRLLFSDIFRDPENDALSLTITLADGSPLPSWLRASRDAQTGEIVLVASPPAGAQDSEVVVKLTAFETANSTNTISTTFTVKVRQNMAPEARADAPAIPAAIVGQAFLHEISPYAHFIDLDVNESLTLSAHGVGWPAWLQVETVGGRLRLQGTPPSEQSYTFVLRATDSRGAHAERSVTINAAAYAGPAVVAPPAPIQATVGHGMQWSKPLGELFSGGLPLQITATGLPSWMAFDRIDLPVPTLRLQGTVPPAEAGGNVYNIQLHARDANGGSVSTTLVFTVRANPAPVAQVSSLALPEARLNIAYDYTVPLSSLFIDPEGEAFALRYLPDNIALSTWLMVSVNHTAGTVRFHGTPTGPSQLGSQPFTLKAIDAALSNSTIAGSILVRDNNAPMRSTTALPDQALSIGRSFSFTLPSDVFVDADGDAITILPQLAIQESEPDLENGPNARIHHVDLQALPAWISYDASTRTFTGTVPSNQAAGSSITIRLAAWDNTGRNNAISEQERQFLGAAGQVNDRDIVLNFQAWSNTAPQYVNGKLTNQTLVHGGAVDLPLPSASFVEPDGDPLSYSAEVQIGGNWIDISQIGLSIDAVTGRISGTATNLIGSTIQARILARDPQGGTGVGQFAFDVTNTPPTVQAIPAQSVGRNVDWNFPLSSFFSDVNSDALTYSVSGLPPALSLNSSTGTITGMPTVALGSYSVTVTASDGRGGTASTSFTLQVVNSSPVPASIGGQTATAGGTWSFQAPAFTDPNNDTLTYTASGLPSWMNFTAGNRTFSGTPSAVGSWTITLTATDTAGVSASTSFTVSTPNTAPQATTIAARTIGRNQAWSLATAAHFSDANGDALSYTATGLPSGLSIDAATGLISGTPSALGTFSVTVTASDGRGGTASATFAITVSNTAPLYTTTLPNRSAQAGSAVSWALPANTFTDANGDTLTYALWVQIPAHEETYWNAQDQAWDVRNVAAQWVQPSNAGLSIAANGTISGTLGALSASGKTFYNYQAKIVASDPTGATAEGTFAVHANAAPTAPSVTTPVAKQNLGYSFALPAFTDANDDTLTYSVSNLPPGLSFTAATRTISGTPTTAGNWAVSYSAHDGLSTSSVTFTLGVEANTPPSAPTVLTQTATQNGSVWLVLPAFTDPNGDGLIHSVSNLPPGLSFRAQDRTISGTATTQGSWTVTYSATDGRGGTASTTFVFSVAAPVANRAPVYNNTLQDHDATYGLNYQFPANAFTDPDGNTLSYTASGLPAWMSFNAGDRRFTGTPPTGAAFLSWTITVTAHDTAGLTASGSFTVWREGASNNGWGGGETEGALYTSQSYSFDMGMEEYDAGDYETGPVYGTPESTTESGGGEGGAAPPPSTPIYTLPTKTKDQWFTYDAENRMTIVAGRLVGTAGAADAYIEVVPELDEATATQEQKDDRTDSYMLTYNAIGQVSVRYHRDKDGHLMQTVTAYDQRGQRTYEFHEQRVGGDYKGIAKEFRYDEAGQIIATRSRFALGEKRWTIVPPESSGDGLVSEEVNVGGWLDGAENMQYDADGRALLQATYQRGMNGRQNVHPDDGDQYNDVQLLRLISRVDYTEADGTNPAWNDFDLSDNASAYDEAGRLKSYRYSSTQAINGDLPYTHTFTMTYEGWGSWQEREVYGTSTNEAYRNTVNRISFDAWGRIVHQGQHTYKDGVHDQIRVYTYTGDGMVHSRRDGWWDGRFKQLADKPQNFQFVHSGGKQVAQLQAGGGMQVSLLLERPTSGEWWVQRAQLANGKVNAFTKVNGTAGQGGTYSAGGGMVAVLEGEDLQAVSQRVYGSSRYWYVLAEANGLTASAALTPGLQLRAPEVSVTANDANTFKPYNPNEAIGPTSPSLPYIPDANAGGCSTAAMIVMLVIAIVVCVFVPVLAPILGPYFGGAAITTGVLAYSGATIGSVMAAGFIAGAAGSAIGQGINSVTGNGSFSWRQVAVDGITTALSMGVAYGLPSVPGLGKTVADAAGESTRVLNGWGRMAAAAINYAGKTAANKIAGMPTSFSWKAMAASVVGSSISGAVGTLPTPLQSAGFGSDLVGGFIDGSINLHVRRAFGFDDKVDYAQIFGSAFANAAGNAIGRAINGWRARRAEDRIALIQEHSAAISNDISTKLQNQFNDEHGTVLLQDGELSDQAMARIENGQTRLEARFARTQAEYMAAKARAEAAAKRRVELQRAAELERAKRLQQTNDLAHQQYVFGLLGGTPRNYKAEAMSRTLGQFEEPAPSTLSDVISRRNLASISSRSGSGFSTVERSARENVIDWLSDSKLGEYRLGQAAIGVADWVSAVPGQLWDLGSQTTAWGQYSQLSGLYTEFDQYGFMGTSARRREQAGRAVSEWWSQKDGSVQDRAKMYLDIVTVVVAPEKILARYSGVAKLGKINYLAGAERAARAEAMDDFGGGRLVGGTASYGRRESYGQIFEKTEYFSPTRDLPDDIPAAIDRAIELSNKYGAEIDRDLLRFVAVSPEHMKRISDDAQAFYGPQTSLSESWQLNQLVEFDLWPGSRTLSVAEESGMVNVYFSRDVLRSDARTIAVFTHEAKEVKLVAAEFERVGRMSLADYDVLTTPKSSANAHGAAVKAGDYAVAKYLLENNLVTKEKIFDLFKTRYF</sequence>
<organism evidence="6 7">
    <name type="scientific">Lysobacter brunescens</name>
    <dbReference type="NCBI Taxonomy" id="262323"/>
    <lineage>
        <taxon>Bacteria</taxon>
        <taxon>Pseudomonadati</taxon>
        <taxon>Pseudomonadota</taxon>
        <taxon>Gammaproteobacteria</taxon>
        <taxon>Lysobacterales</taxon>
        <taxon>Lysobacteraceae</taxon>
        <taxon>Lysobacter</taxon>
    </lineage>
</organism>
<dbReference type="NCBIfam" id="TIGR01643">
    <property type="entry name" value="YD_repeat_2x"/>
    <property type="match status" value="5"/>
</dbReference>
<dbReference type="Gene3D" id="2.180.10.10">
    <property type="entry name" value="RHS repeat-associated core"/>
    <property type="match status" value="5"/>
</dbReference>
<dbReference type="InterPro" id="IPR031325">
    <property type="entry name" value="RHS_repeat"/>
</dbReference>
<feature type="domain" description="HYR" evidence="5">
    <location>
        <begin position="2297"/>
        <end position="2389"/>
    </location>
</feature>
<dbReference type="InterPro" id="IPR050708">
    <property type="entry name" value="T6SS_VgrG/RHS"/>
</dbReference>
<dbReference type="InterPro" id="IPR006530">
    <property type="entry name" value="YD"/>
</dbReference>
<keyword evidence="7" id="KW-1185">Reference proteome</keyword>
<dbReference type="Pfam" id="PF25023">
    <property type="entry name" value="TEN_YD-shell"/>
    <property type="match status" value="1"/>
</dbReference>
<keyword evidence="1" id="KW-0677">Repeat</keyword>